<evidence type="ECO:0000259" key="2">
    <source>
        <dbReference type="Pfam" id="PF14827"/>
    </source>
</evidence>
<dbReference type="EMBL" id="NDYN01000011">
    <property type="protein sequence ID" value="OUT06806.1"/>
    <property type="molecule type" value="Genomic_DNA"/>
</dbReference>
<accession>A0A1Y5MDX2</accession>
<feature type="domain" description="Double Cache" evidence="2">
    <location>
        <begin position="49"/>
        <end position="278"/>
    </location>
</feature>
<evidence type="ECO:0000313" key="3">
    <source>
        <dbReference type="EMBL" id="OUT06806.1"/>
    </source>
</evidence>
<keyword evidence="1" id="KW-1133">Transmembrane helix</keyword>
<comment type="caution">
    <text evidence="3">The sequence shown here is derived from an EMBL/GenBank/DDBJ whole genome shotgun (WGS) entry which is preliminary data.</text>
</comment>
<dbReference type="RefSeq" id="WP_087583748.1">
    <property type="nucleotide sequence ID" value="NZ_NDYN01000011.1"/>
</dbReference>
<proteinExistence type="predicted"/>
<dbReference type="InterPro" id="IPR029150">
    <property type="entry name" value="dCache_3"/>
</dbReference>
<organism evidence="3 4">
    <name type="scientific">Campylobacter concisus</name>
    <dbReference type="NCBI Taxonomy" id="199"/>
    <lineage>
        <taxon>Bacteria</taxon>
        <taxon>Pseudomonadati</taxon>
        <taxon>Campylobacterota</taxon>
        <taxon>Epsilonproteobacteria</taxon>
        <taxon>Campylobacterales</taxon>
        <taxon>Campylobacteraceae</taxon>
        <taxon>Campylobacter</taxon>
    </lineage>
</organism>
<dbReference type="InterPro" id="IPR029151">
    <property type="entry name" value="Sensor-like_sf"/>
</dbReference>
<keyword evidence="1" id="KW-0812">Transmembrane</keyword>
<name>A0A1Y5MDX2_9BACT</name>
<gene>
    <name evidence="3" type="ORF">B9N65_10180</name>
</gene>
<feature type="transmembrane region" description="Helical" evidence="1">
    <location>
        <begin position="7"/>
        <end position="28"/>
    </location>
</feature>
<dbReference type="Proteomes" id="UP000196317">
    <property type="component" value="Unassembled WGS sequence"/>
</dbReference>
<reference evidence="3 4" key="1">
    <citation type="submission" date="2017-04" db="EMBL/GenBank/DDBJ databases">
        <title>Complete genome of Campylobacter concisus ATCC 33237T and draft genomes for an additional eight well characterized C. concisus strains.</title>
        <authorList>
            <person name="Cornelius A.J."/>
            <person name="Miller W.G."/>
            <person name="Lastovica A.J."/>
            <person name="On S.L."/>
            <person name="French N.P."/>
            <person name="Vandenberg O."/>
            <person name="Biggs P.J."/>
        </authorList>
    </citation>
    <scope>NUCLEOTIDE SEQUENCE [LARGE SCALE GENOMIC DNA]</scope>
    <source>
        <strain evidence="3 4">CCUG 19995</strain>
    </source>
</reference>
<dbReference type="SUPFAM" id="SSF103190">
    <property type="entry name" value="Sensory domain-like"/>
    <property type="match status" value="1"/>
</dbReference>
<dbReference type="AlphaFoldDB" id="A0A1Y5MDX2"/>
<sequence length="295" mass="34322">MSKYKKYFNIYIVLVVFAVLGSLFYFLYSSYMAEKKQNNMRIFFDYHVKQLNKSIDDEKFSSMAISILLAQNESIQMCLLGQNRDECVKNIENLTKTLGAASMYNNIKLHLYDKDLKSYVRSWDLNRYGDMIASGRFLVQESRRQDRPMVGIEAWYAGVHIRAVSNVMHEGKNIGSIEVLLNYDSLGNFYKTQGIDLFVLLSKDKMPAHKSAPSDQILSDYYIENLSSANLNIVGILRDIDLKKYEFYVYKTHYFCVVPLLDASNTQIGYYVLHVNTDEKERNISQNYLESEELF</sequence>
<evidence type="ECO:0000313" key="4">
    <source>
        <dbReference type="Proteomes" id="UP000196317"/>
    </source>
</evidence>
<keyword evidence="1" id="KW-0472">Membrane</keyword>
<evidence type="ECO:0000256" key="1">
    <source>
        <dbReference type="SAM" id="Phobius"/>
    </source>
</evidence>
<protein>
    <submittedName>
        <fullName evidence="3">Chemotaxis protein</fullName>
    </submittedName>
</protein>
<dbReference type="Pfam" id="PF14827">
    <property type="entry name" value="dCache_3"/>
    <property type="match status" value="1"/>
</dbReference>